<dbReference type="OrthoDB" id="7772923at2759"/>
<reference evidence="2 3" key="1">
    <citation type="journal article" date="2018" name="IMA Fungus">
        <title>IMA Genome-F 9: Draft genome sequence of Annulohypoxylon stygium, Aspergillus mulundensis, Berkeleyomyces basicola (syn. Thielaviopsis basicola), Ceratocystis smalleyi, two Cercospora beticola strains, Coleophoma cylindrospora, Fusarium fracticaudum, Phialophora cf. hyalina, and Morchella septimelata.</title>
        <authorList>
            <person name="Wingfield B.D."/>
            <person name="Bills G.F."/>
            <person name="Dong Y."/>
            <person name="Huang W."/>
            <person name="Nel W.J."/>
            <person name="Swalarsk-Parry B.S."/>
            <person name="Vaghefi N."/>
            <person name="Wilken P.M."/>
            <person name="An Z."/>
            <person name="de Beer Z.W."/>
            <person name="De Vos L."/>
            <person name="Chen L."/>
            <person name="Duong T.A."/>
            <person name="Gao Y."/>
            <person name="Hammerbacher A."/>
            <person name="Kikkert J.R."/>
            <person name="Li Y."/>
            <person name="Li H."/>
            <person name="Li K."/>
            <person name="Li Q."/>
            <person name="Liu X."/>
            <person name="Ma X."/>
            <person name="Naidoo K."/>
            <person name="Pethybridge S.J."/>
            <person name="Sun J."/>
            <person name="Steenkamp E.T."/>
            <person name="van der Nest M.A."/>
            <person name="van Wyk S."/>
            <person name="Wingfield M.J."/>
            <person name="Xiong C."/>
            <person name="Yue Q."/>
            <person name="Zhang X."/>
        </authorList>
    </citation>
    <scope>NUCLEOTIDE SEQUENCE [LARGE SCALE GENOMIC DNA]</scope>
    <source>
        <strain evidence="2 3">BP6252</strain>
    </source>
</reference>
<protein>
    <recommendedName>
        <fullName evidence="1">Cobalamin-independent methionine synthase MetE C-terminal/archaeal domain-containing protein</fullName>
    </recommendedName>
</protein>
<dbReference type="Proteomes" id="UP000256645">
    <property type="component" value="Unassembled WGS sequence"/>
</dbReference>
<dbReference type="InterPro" id="IPR002629">
    <property type="entry name" value="Met_Synth_C/arc"/>
</dbReference>
<evidence type="ECO:0000259" key="1">
    <source>
        <dbReference type="Pfam" id="PF01717"/>
    </source>
</evidence>
<feature type="domain" description="Cobalamin-independent methionine synthase MetE C-terminal/archaeal" evidence="1">
    <location>
        <begin position="178"/>
        <end position="392"/>
    </location>
</feature>
<dbReference type="PANTHER" id="PTHR43844:SF2">
    <property type="entry name" value="SYNTHASE, VITAMIN-B12 INDEPENDENT, PUTATIVE (AFU_ORTHOLOGUE AFUA_3G12060)-RELATED"/>
    <property type="match status" value="1"/>
</dbReference>
<evidence type="ECO:0000313" key="3">
    <source>
        <dbReference type="Proteomes" id="UP000256645"/>
    </source>
</evidence>
<dbReference type="EMBL" id="PDLM01000020">
    <property type="protein sequence ID" value="RDW57497.1"/>
    <property type="molecule type" value="Genomic_DNA"/>
</dbReference>
<dbReference type="Pfam" id="PF01717">
    <property type="entry name" value="Meth_synt_2"/>
    <property type="match status" value="1"/>
</dbReference>
<name>A0A3D8Q735_9HELO</name>
<keyword evidence="3" id="KW-1185">Reference proteome</keyword>
<sequence>MSLKRSPPFRAEHLGSLLRTQELLDARDGKSTDRDEAQVKAVEDKSIQDIVDIQLAAGFHGVTDGEYRRNLFWGTFFDGLEGFEEVPFDREILRTYMPNVSALLQAGWVPGGSLLCTGKIKHSKSTHLDEFNFLKNHLASKNLPTNEIKLTIPSPASYHQRYKDGKAYAEGVYDSDQAYFADLAKVYQEELKLLYDAGLRNVQIDDPTLSYFCSKEMLKGWDEDSSNKKTAEELFESYITFYNDCFSQVPSDMHIGIHICRGNFTDDRLVSAGGYEKIAVRLFQDLKVDTFYLEFDTERAGGFEPLKHLPKNKNLILGVVSTKTTQPEDVEAMKQRVHAAAKFIAEGNDQTVEEALKRLGVSPQCGFASHSHENRLSRDQMVAKLKLVRQVADEIWTAEP</sequence>
<dbReference type="GO" id="GO:0003871">
    <property type="term" value="F:5-methyltetrahydropteroyltriglutamate-homocysteine S-methyltransferase activity"/>
    <property type="evidence" value="ECO:0007669"/>
    <property type="project" value="InterPro"/>
</dbReference>
<dbReference type="AlphaFoldDB" id="A0A3D8Q735"/>
<gene>
    <name evidence="2" type="ORF">BP6252_13757</name>
</gene>
<dbReference type="Gene3D" id="3.20.20.210">
    <property type="match status" value="1"/>
</dbReference>
<dbReference type="CDD" id="cd03311">
    <property type="entry name" value="CIMS_C_terminal_like"/>
    <property type="match status" value="1"/>
</dbReference>
<proteinExistence type="predicted"/>
<dbReference type="InterPro" id="IPR038071">
    <property type="entry name" value="UROD/MetE-like_sf"/>
</dbReference>
<dbReference type="PANTHER" id="PTHR43844">
    <property type="entry name" value="METHIONINE SYNTHASE"/>
    <property type="match status" value="1"/>
</dbReference>
<evidence type="ECO:0000313" key="2">
    <source>
        <dbReference type="EMBL" id="RDW57497.1"/>
    </source>
</evidence>
<dbReference type="STRING" id="1849047.A0A3D8Q735"/>
<accession>A0A3D8Q735</accession>
<dbReference type="SUPFAM" id="SSF51726">
    <property type="entry name" value="UROD/MetE-like"/>
    <property type="match status" value="1"/>
</dbReference>
<organism evidence="2 3">
    <name type="scientific">Coleophoma cylindrospora</name>
    <dbReference type="NCBI Taxonomy" id="1849047"/>
    <lineage>
        <taxon>Eukaryota</taxon>
        <taxon>Fungi</taxon>
        <taxon>Dikarya</taxon>
        <taxon>Ascomycota</taxon>
        <taxon>Pezizomycotina</taxon>
        <taxon>Leotiomycetes</taxon>
        <taxon>Helotiales</taxon>
        <taxon>Dermateaceae</taxon>
        <taxon>Coleophoma</taxon>
    </lineage>
</organism>
<dbReference type="GO" id="GO:0009086">
    <property type="term" value="P:methionine biosynthetic process"/>
    <property type="evidence" value="ECO:0007669"/>
    <property type="project" value="InterPro"/>
</dbReference>
<dbReference type="GO" id="GO:0008270">
    <property type="term" value="F:zinc ion binding"/>
    <property type="evidence" value="ECO:0007669"/>
    <property type="project" value="InterPro"/>
</dbReference>
<comment type="caution">
    <text evidence="2">The sequence shown here is derived from an EMBL/GenBank/DDBJ whole genome shotgun (WGS) entry which is preliminary data.</text>
</comment>